<sequence length="241" mass="26309">MASLATFETVRAVSLTLLYTVAASASGFSWSCCTLGKRGIVRHCFVSSFYYLGQLSGQRRHLCSQVFNRSTFRCYPECLPASWSDSITTNPDRTWRPKGPGRDDYPVGVPPACRGAKLQPSQEGREAEIPILGLEVGNPSTLHWPAMSHGMCRGEVLQPGQEKGGQQSPFWGSRVAIPLPGTGPRRRTPSKTSNPVQPSSSSPPQPSDSLPPGNISSRHHRQNTHLSRESKQAPPCFPQRA</sequence>
<evidence type="ECO:0008006" key="5">
    <source>
        <dbReference type="Google" id="ProtNLM"/>
    </source>
</evidence>
<protein>
    <recommendedName>
        <fullName evidence="5">Secreted protein</fullName>
    </recommendedName>
</protein>
<reference evidence="3 4" key="1">
    <citation type="submission" date="2021-06" db="EMBL/GenBank/DDBJ databases">
        <authorList>
            <person name="Palmer J.M."/>
        </authorList>
    </citation>
    <scope>NUCLEOTIDE SEQUENCE [LARGE SCALE GENOMIC DNA]</scope>
    <source>
        <strain evidence="3 4">AS_MEX2019</strain>
        <tissue evidence="3">Muscle</tissue>
    </source>
</reference>
<feature type="region of interest" description="Disordered" evidence="1">
    <location>
        <begin position="156"/>
        <end position="241"/>
    </location>
</feature>
<evidence type="ECO:0000313" key="3">
    <source>
        <dbReference type="EMBL" id="MEQ2312285.1"/>
    </source>
</evidence>
<evidence type="ECO:0000313" key="4">
    <source>
        <dbReference type="Proteomes" id="UP001469553"/>
    </source>
</evidence>
<evidence type="ECO:0000256" key="2">
    <source>
        <dbReference type="SAM" id="SignalP"/>
    </source>
</evidence>
<keyword evidence="4" id="KW-1185">Reference proteome</keyword>
<feature type="signal peptide" evidence="2">
    <location>
        <begin position="1"/>
        <end position="27"/>
    </location>
</feature>
<proteinExistence type="predicted"/>
<feature type="chain" id="PRO_5045099354" description="Secreted protein" evidence="2">
    <location>
        <begin position="28"/>
        <end position="241"/>
    </location>
</feature>
<keyword evidence="2" id="KW-0732">Signal</keyword>
<organism evidence="3 4">
    <name type="scientific">Ameca splendens</name>
    <dbReference type="NCBI Taxonomy" id="208324"/>
    <lineage>
        <taxon>Eukaryota</taxon>
        <taxon>Metazoa</taxon>
        <taxon>Chordata</taxon>
        <taxon>Craniata</taxon>
        <taxon>Vertebrata</taxon>
        <taxon>Euteleostomi</taxon>
        <taxon>Actinopterygii</taxon>
        <taxon>Neopterygii</taxon>
        <taxon>Teleostei</taxon>
        <taxon>Neoteleostei</taxon>
        <taxon>Acanthomorphata</taxon>
        <taxon>Ovalentaria</taxon>
        <taxon>Atherinomorphae</taxon>
        <taxon>Cyprinodontiformes</taxon>
        <taxon>Goodeidae</taxon>
        <taxon>Ameca</taxon>
    </lineage>
</organism>
<comment type="caution">
    <text evidence="3">The sequence shown here is derived from an EMBL/GenBank/DDBJ whole genome shotgun (WGS) entry which is preliminary data.</text>
</comment>
<evidence type="ECO:0000256" key="1">
    <source>
        <dbReference type="SAM" id="MobiDB-lite"/>
    </source>
</evidence>
<name>A0ABV1A262_9TELE</name>
<dbReference type="EMBL" id="JAHRIP010078584">
    <property type="protein sequence ID" value="MEQ2312285.1"/>
    <property type="molecule type" value="Genomic_DNA"/>
</dbReference>
<dbReference type="Proteomes" id="UP001469553">
    <property type="component" value="Unassembled WGS sequence"/>
</dbReference>
<accession>A0ABV1A262</accession>
<gene>
    <name evidence="3" type="ORF">AMECASPLE_029370</name>
</gene>